<reference evidence="1" key="1">
    <citation type="submission" date="2020-03" db="EMBL/GenBank/DDBJ databases">
        <authorList>
            <person name="Weist P."/>
        </authorList>
    </citation>
    <scope>NUCLEOTIDE SEQUENCE</scope>
</reference>
<protein>
    <submittedName>
        <fullName evidence="1">Uncharacterized protein</fullName>
    </submittedName>
</protein>
<dbReference type="AlphaFoldDB" id="A0A9N7Z2K3"/>
<evidence type="ECO:0000313" key="1">
    <source>
        <dbReference type="EMBL" id="CAB1447513.1"/>
    </source>
</evidence>
<accession>A0A9N7Z2K3</accession>
<evidence type="ECO:0000313" key="2">
    <source>
        <dbReference type="Proteomes" id="UP001153269"/>
    </source>
</evidence>
<proteinExistence type="predicted"/>
<name>A0A9N7Z2K3_PLEPL</name>
<gene>
    <name evidence="1" type="ORF">PLEPLA_LOCUS35201</name>
</gene>
<comment type="caution">
    <text evidence="1">The sequence shown here is derived from an EMBL/GenBank/DDBJ whole genome shotgun (WGS) entry which is preliminary data.</text>
</comment>
<sequence length="168" mass="18751">MSGNSDDDAIRGCFSRCESVGLERSRDLSSSAHLFWRFPRIHLNPSGGKSEITKNIFSTSQPISSEILGKMGPYRLKQLTQISDSLQMESITVARSSEAEFKDRPGLRLSRPLSQKCPSIKKQQRIQRVEPCAPLFNQRIEPCLGNARLEDLNIQSPSYNSGELGRPG</sequence>
<organism evidence="1 2">
    <name type="scientific">Pleuronectes platessa</name>
    <name type="common">European plaice</name>
    <dbReference type="NCBI Taxonomy" id="8262"/>
    <lineage>
        <taxon>Eukaryota</taxon>
        <taxon>Metazoa</taxon>
        <taxon>Chordata</taxon>
        <taxon>Craniata</taxon>
        <taxon>Vertebrata</taxon>
        <taxon>Euteleostomi</taxon>
        <taxon>Actinopterygii</taxon>
        <taxon>Neopterygii</taxon>
        <taxon>Teleostei</taxon>
        <taxon>Neoteleostei</taxon>
        <taxon>Acanthomorphata</taxon>
        <taxon>Carangaria</taxon>
        <taxon>Pleuronectiformes</taxon>
        <taxon>Pleuronectoidei</taxon>
        <taxon>Pleuronectidae</taxon>
        <taxon>Pleuronectes</taxon>
    </lineage>
</organism>
<keyword evidence="2" id="KW-1185">Reference proteome</keyword>
<dbReference type="EMBL" id="CADEAL010003949">
    <property type="protein sequence ID" value="CAB1447513.1"/>
    <property type="molecule type" value="Genomic_DNA"/>
</dbReference>
<dbReference type="Proteomes" id="UP001153269">
    <property type="component" value="Unassembled WGS sequence"/>
</dbReference>